<dbReference type="InterPro" id="IPR019734">
    <property type="entry name" value="TPR_rpt"/>
</dbReference>
<dbReference type="Pfam" id="PF14559">
    <property type="entry name" value="TPR_19"/>
    <property type="match status" value="2"/>
</dbReference>
<reference evidence="3" key="1">
    <citation type="journal article" date="2019" name="Int. J. Syst. Evol. Microbiol.">
        <title>The Global Catalogue of Microorganisms (GCM) 10K type strain sequencing project: providing services to taxonomists for standard genome sequencing and annotation.</title>
        <authorList>
            <consortium name="The Broad Institute Genomics Platform"/>
            <consortium name="The Broad Institute Genome Sequencing Center for Infectious Disease"/>
            <person name="Wu L."/>
            <person name="Ma J."/>
        </authorList>
    </citation>
    <scope>NUCLEOTIDE SEQUENCE [LARGE SCALE GENOMIC DNA]</scope>
    <source>
        <strain evidence="3">CCUG 55585</strain>
    </source>
</reference>
<accession>A0ABW2YHW0</accession>
<keyword evidence="3" id="KW-1185">Reference proteome</keyword>
<evidence type="ECO:0000313" key="2">
    <source>
        <dbReference type="EMBL" id="MFD0726690.1"/>
    </source>
</evidence>
<proteinExistence type="predicted"/>
<dbReference type="PANTHER" id="PTHR12558:SF33">
    <property type="entry name" value="BLL7664 PROTEIN"/>
    <property type="match status" value="1"/>
</dbReference>
<name>A0ABW2YHW0_9GAMM</name>
<dbReference type="SUPFAM" id="SSF48452">
    <property type="entry name" value="TPR-like"/>
    <property type="match status" value="1"/>
</dbReference>
<dbReference type="InterPro" id="IPR011990">
    <property type="entry name" value="TPR-like_helical_dom_sf"/>
</dbReference>
<dbReference type="PANTHER" id="PTHR12558">
    <property type="entry name" value="CELL DIVISION CYCLE 16,23,27"/>
    <property type="match status" value="1"/>
</dbReference>
<dbReference type="EMBL" id="JBHTIF010000003">
    <property type="protein sequence ID" value="MFD0726690.1"/>
    <property type="molecule type" value="Genomic_DNA"/>
</dbReference>
<comment type="caution">
    <text evidence="2">The sequence shown here is derived from an EMBL/GenBank/DDBJ whole genome shotgun (WGS) entry which is preliminary data.</text>
</comment>
<evidence type="ECO:0000313" key="3">
    <source>
        <dbReference type="Proteomes" id="UP001597110"/>
    </source>
</evidence>
<dbReference type="Pfam" id="PF13181">
    <property type="entry name" value="TPR_8"/>
    <property type="match status" value="1"/>
</dbReference>
<dbReference type="Pfam" id="PF13432">
    <property type="entry name" value="TPR_16"/>
    <property type="match status" value="1"/>
</dbReference>
<feature type="repeat" description="TPR" evidence="1">
    <location>
        <begin position="294"/>
        <end position="327"/>
    </location>
</feature>
<sequence length="382" mass="41163">MSTHQVRAARLRDFLAQDPHNPDLACDLADALFAFGEVIAARDVLDSLPQDVALAPGVRFRLARCALATGEYADAASIHAAMLQEGLDGVALRHDLAFAQLCMQHADEAMRTLSAAFDAFGATPELLILKSRIALMQADFALAVSSADEALAMRPGDPVALGVKALAQFDGSEQDASAYTARTALEIDPYQHEALLVAATLCLWQQDVDTAQPLFERALERHPNSGRALSGYGQLLMLRNELPRAGEVLAHASRTMSNHIGTWHALAWCQLLMGRIDDAEASYRSAHEVDRNFGDTHGGLALIAALRGQYDEADLSIRRALRLDPNAATARYAQALLMEARGDAAGSEAQIAKLLPQTGLFASMPVSEFAHRLKSTLTSGNR</sequence>
<keyword evidence="1" id="KW-0802">TPR repeat</keyword>
<protein>
    <submittedName>
        <fullName evidence="2">Tetratricopeptide repeat protein</fullName>
    </submittedName>
</protein>
<dbReference type="PROSITE" id="PS50005">
    <property type="entry name" value="TPR"/>
    <property type="match status" value="1"/>
</dbReference>
<dbReference type="SMART" id="SM00028">
    <property type="entry name" value="TPR"/>
    <property type="match status" value="5"/>
</dbReference>
<dbReference type="Proteomes" id="UP001597110">
    <property type="component" value="Unassembled WGS sequence"/>
</dbReference>
<organism evidence="2 3">
    <name type="scientific">Lysobacter brunescens</name>
    <dbReference type="NCBI Taxonomy" id="262323"/>
    <lineage>
        <taxon>Bacteria</taxon>
        <taxon>Pseudomonadati</taxon>
        <taxon>Pseudomonadota</taxon>
        <taxon>Gammaproteobacteria</taxon>
        <taxon>Lysobacterales</taxon>
        <taxon>Lysobacteraceae</taxon>
        <taxon>Lysobacter</taxon>
    </lineage>
</organism>
<dbReference type="Gene3D" id="1.25.40.10">
    <property type="entry name" value="Tetratricopeptide repeat domain"/>
    <property type="match status" value="1"/>
</dbReference>
<gene>
    <name evidence="2" type="ORF">ACFQ0E_13895</name>
</gene>
<evidence type="ECO:0000256" key="1">
    <source>
        <dbReference type="PROSITE-ProRule" id="PRU00339"/>
    </source>
</evidence>